<dbReference type="OrthoDB" id="1523296at2"/>
<organism evidence="1 2">
    <name type="scientific">Aquabacterium olei</name>
    <dbReference type="NCBI Taxonomy" id="1296669"/>
    <lineage>
        <taxon>Bacteria</taxon>
        <taxon>Pseudomonadati</taxon>
        <taxon>Pseudomonadota</taxon>
        <taxon>Betaproteobacteria</taxon>
        <taxon>Burkholderiales</taxon>
        <taxon>Aquabacterium</taxon>
    </lineage>
</organism>
<protein>
    <submittedName>
        <fullName evidence="1">Type VI secretion system baseplate subunit TssG</fullName>
    </submittedName>
</protein>
<keyword evidence="2" id="KW-1185">Reference proteome</keyword>
<dbReference type="NCBIfam" id="TIGR03347">
    <property type="entry name" value="VI_chp_1"/>
    <property type="match status" value="1"/>
</dbReference>
<reference evidence="1 2" key="1">
    <citation type="submission" date="2018-05" db="EMBL/GenBank/DDBJ databases">
        <title>complete genome sequence of Aquabacterium olei NBRC 110486.</title>
        <authorList>
            <person name="Tang B."/>
            <person name="Chang J."/>
            <person name="Zhang L."/>
            <person name="Yang H."/>
        </authorList>
    </citation>
    <scope>NUCLEOTIDE SEQUENCE [LARGE SCALE GENOMIC DNA]</scope>
    <source>
        <strain evidence="1 2">NBRC 110486</strain>
    </source>
</reference>
<dbReference type="Proteomes" id="UP000244892">
    <property type="component" value="Chromosome"/>
</dbReference>
<gene>
    <name evidence="1" type="primary">tssG</name>
    <name evidence="1" type="ORF">DEH84_12730</name>
</gene>
<dbReference type="PANTHER" id="PTHR35564:SF4">
    <property type="entry name" value="CYTOPLASMIC PROTEIN"/>
    <property type="match status" value="1"/>
</dbReference>
<dbReference type="Pfam" id="PF06996">
    <property type="entry name" value="T6SS_TssG"/>
    <property type="match status" value="1"/>
</dbReference>
<dbReference type="KEGG" id="aon:DEH84_12730"/>
<dbReference type="RefSeq" id="WP_109037184.1">
    <property type="nucleotide sequence ID" value="NZ_CP029210.1"/>
</dbReference>
<dbReference type="EMBL" id="CP029210">
    <property type="protein sequence ID" value="AWI54188.1"/>
    <property type="molecule type" value="Genomic_DNA"/>
</dbReference>
<evidence type="ECO:0000313" key="2">
    <source>
        <dbReference type="Proteomes" id="UP000244892"/>
    </source>
</evidence>
<accession>A0A2U8FTQ4</accession>
<dbReference type="PANTHER" id="PTHR35564">
    <property type="match status" value="1"/>
</dbReference>
<dbReference type="AlphaFoldDB" id="A0A2U8FTQ4"/>
<proteinExistence type="predicted"/>
<name>A0A2U8FTQ4_9BURK</name>
<evidence type="ECO:0000313" key="1">
    <source>
        <dbReference type="EMBL" id="AWI54188.1"/>
    </source>
</evidence>
<dbReference type="InterPro" id="IPR010732">
    <property type="entry name" value="T6SS_TssG-like"/>
</dbReference>
<sequence>MSSPQRRSTSGVIHQLLQQPQQFDFLQAVRLLDRWLDGAFPAARGLARVRFRNAVSLSFPASDIEALVVHAREDGPVDLGVIPATAIDRVEVTPAFMGLLGVSGALPLCYTEAIGQRELYQKDTAARAFLDVFTHRSVVLFYDAWRKHRLPIDLELTAPRRFRRMVLSLGGLEGERPRGGTERVPAISAQALAYYGGALRHQRWSAVQAQRVLAEYFGLPVHIEQFVGRWYALPELARARLGVQVAGQRTQGVLGKSALLGERVWQRNLCLRVELGPLPHAHLQGFLPGSRGARALSQWLTLCFGTGLTFEVRLRLDRAHIEPTVLKSGRDNTRSRLGWDTFLQTRPARADRGDICYELHPA</sequence>